<protein>
    <submittedName>
        <fullName evidence="6">Sugar ABC transporter substrate-binding protein</fullName>
    </submittedName>
</protein>
<dbReference type="Pfam" id="PF01547">
    <property type="entry name" value="SBP_bac_1"/>
    <property type="match status" value="1"/>
</dbReference>
<keyword evidence="3" id="KW-0813">Transport</keyword>
<keyword evidence="7" id="KW-1185">Reference proteome</keyword>
<accession>A0ABX0JGR1</accession>
<feature type="signal peptide" evidence="5">
    <location>
        <begin position="1"/>
        <end position="27"/>
    </location>
</feature>
<dbReference type="CDD" id="cd13585">
    <property type="entry name" value="PBP2_TMBP_like"/>
    <property type="match status" value="1"/>
</dbReference>
<dbReference type="SUPFAM" id="SSF53850">
    <property type="entry name" value="Periplasmic binding protein-like II"/>
    <property type="match status" value="1"/>
</dbReference>
<sequence>MRKSRLVIGNTLVLSLLLSACSGSLPASEQPSSKEQAKNTSNEVVNLQFMGWEASPLETDSVKKGIENFMKKNPNIKVEYTPVPGGTQYVSKLLTMLAGNAAPDVFFLGAREYRSFQERNVLLDLTPQFKLEYKLDEFIPSSAQIMEIKGGIYGVSSCTVSPVLYYNKDVFDKAGLPYPPVDPAKAWTWQQFVDVAKKLTIMDGGKVTQYGAYGFEDFGVVIPEMSSNGGKLFANDGNTMAINTSENKTAFQAILDMRKNDGVAPEAKLLENIGMKPAQMLQSGKIGMLVTGSWALQEIATMKFPVGVAALPQFKKAVTIGQAHVHSAWKNTKHPKEAWKLISYLSSEEYQTDLISSGLWMPNRKSLYTQEGIKKWFNTKVHPEGFIELVPYIRDAEADPRTLISNIKVNAIITEEMDKFWYASQAADVTLKNIESRGNKELATK</sequence>
<gene>
    <name evidence="6" type="ORF">G9U52_35195</name>
</gene>
<evidence type="ECO:0000256" key="3">
    <source>
        <dbReference type="ARBA" id="ARBA00022448"/>
    </source>
</evidence>
<evidence type="ECO:0000256" key="1">
    <source>
        <dbReference type="ARBA" id="ARBA00004196"/>
    </source>
</evidence>
<dbReference type="RefSeq" id="WP_166156953.1">
    <property type="nucleotide sequence ID" value="NZ_JAAOIW010000024.1"/>
</dbReference>
<feature type="chain" id="PRO_5046010522" evidence="5">
    <location>
        <begin position="28"/>
        <end position="445"/>
    </location>
</feature>
<evidence type="ECO:0000256" key="2">
    <source>
        <dbReference type="ARBA" id="ARBA00008520"/>
    </source>
</evidence>
<dbReference type="InterPro" id="IPR006059">
    <property type="entry name" value="SBP"/>
</dbReference>
<dbReference type="Gene3D" id="3.40.190.10">
    <property type="entry name" value="Periplasmic binding protein-like II"/>
    <property type="match status" value="1"/>
</dbReference>
<reference evidence="6" key="1">
    <citation type="submission" date="2020-03" db="EMBL/GenBank/DDBJ databases">
        <title>Draft sequencing of Paenibacilllus sp. S3N08.</title>
        <authorList>
            <person name="Kim D.-U."/>
        </authorList>
    </citation>
    <scope>NUCLEOTIDE SEQUENCE</scope>
    <source>
        <strain evidence="6">S3N08</strain>
    </source>
</reference>
<comment type="similarity">
    <text evidence="2">Belongs to the bacterial solute-binding protein 1 family.</text>
</comment>
<evidence type="ECO:0000256" key="4">
    <source>
        <dbReference type="ARBA" id="ARBA00022729"/>
    </source>
</evidence>
<dbReference type="InterPro" id="IPR050490">
    <property type="entry name" value="Bact_solute-bd_prot1"/>
</dbReference>
<comment type="caution">
    <text evidence="6">The sequence shown here is derived from an EMBL/GenBank/DDBJ whole genome shotgun (WGS) entry which is preliminary data.</text>
</comment>
<dbReference type="PROSITE" id="PS51257">
    <property type="entry name" value="PROKAR_LIPOPROTEIN"/>
    <property type="match status" value="1"/>
</dbReference>
<evidence type="ECO:0000313" key="7">
    <source>
        <dbReference type="Proteomes" id="UP001165962"/>
    </source>
</evidence>
<dbReference type="EMBL" id="JAAOIW010000024">
    <property type="protein sequence ID" value="NHN34986.1"/>
    <property type="molecule type" value="Genomic_DNA"/>
</dbReference>
<comment type="subcellular location">
    <subcellularLocation>
        <location evidence="1">Cell envelope</location>
    </subcellularLocation>
</comment>
<proteinExistence type="inferred from homology"/>
<name>A0ABX0JGR1_9BACL</name>
<dbReference type="PANTHER" id="PTHR43649:SF31">
    <property type="entry name" value="SN-GLYCEROL-3-PHOSPHATE-BINDING PERIPLASMIC PROTEIN UGPB"/>
    <property type="match status" value="1"/>
</dbReference>
<keyword evidence="4 5" id="KW-0732">Signal</keyword>
<evidence type="ECO:0000256" key="5">
    <source>
        <dbReference type="SAM" id="SignalP"/>
    </source>
</evidence>
<dbReference type="Proteomes" id="UP001165962">
    <property type="component" value="Unassembled WGS sequence"/>
</dbReference>
<evidence type="ECO:0000313" key="6">
    <source>
        <dbReference type="EMBL" id="NHN34986.1"/>
    </source>
</evidence>
<dbReference type="PANTHER" id="PTHR43649">
    <property type="entry name" value="ARABINOSE-BINDING PROTEIN-RELATED"/>
    <property type="match status" value="1"/>
</dbReference>
<organism evidence="6 7">
    <name type="scientific">Paenibacillus agricola</name>
    <dbReference type="NCBI Taxonomy" id="2716264"/>
    <lineage>
        <taxon>Bacteria</taxon>
        <taxon>Bacillati</taxon>
        <taxon>Bacillota</taxon>
        <taxon>Bacilli</taxon>
        <taxon>Bacillales</taxon>
        <taxon>Paenibacillaceae</taxon>
        <taxon>Paenibacillus</taxon>
    </lineage>
</organism>